<reference evidence="1 2" key="1">
    <citation type="submission" date="2020-04" db="EMBL/GenBank/DDBJ databases">
        <title>Genome sequence for Sphingorhabdus sp. strain M1.</title>
        <authorList>
            <person name="Park S.-J."/>
        </authorList>
    </citation>
    <scope>NUCLEOTIDE SEQUENCE [LARGE SCALE GENOMIC DNA]</scope>
    <source>
        <strain evidence="1 2">JK6</strain>
    </source>
</reference>
<dbReference type="RefSeq" id="WP_168818084.1">
    <property type="nucleotide sequence ID" value="NZ_CP051217.1"/>
</dbReference>
<proteinExistence type="predicted"/>
<evidence type="ECO:0000313" key="1">
    <source>
        <dbReference type="EMBL" id="QJB68240.1"/>
    </source>
</evidence>
<protein>
    <submittedName>
        <fullName evidence="1">Uncharacterized protein</fullName>
    </submittedName>
</protein>
<organism evidence="1 2">
    <name type="scientific">Parasphingorhabdus halotolerans</name>
    <dbReference type="NCBI Taxonomy" id="2725558"/>
    <lineage>
        <taxon>Bacteria</taxon>
        <taxon>Pseudomonadati</taxon>
        <taxon>Pseudomonadota</taxon>
        <taxon>Alphaproteobacteria</taxon>
        <taxon>Sphingomonadales</taxon>
        <taxon>Sphingomonadaceae</taxon>
        <taxon>Parasphingorhabdus</taxon>
    </lineage>
</organism>
<evidence type="ECO:0000313" key="2">
    <source>
        <dbReference type="Proteomes" id="UP000501600"/>
    </source>
</evidence>
<dbReference type="EMBL" id="CP051217">
    <property type="protein sequence ID" value="QJB68240.1"/>
    <property type="molecule type" value="Genomic_DNA"/>
</dbReference>
<gene>
    <name evidence="1" type="ORF">HF685_02090</name>
</gene>
<accession>A0A6H2DIM5</accession>
<sequence>MPQRYHLACYVSEDIFEQFQAHAKSRHMTVTGLLRKLVTSELDGATLLPPAETERNLLFIARALDGLLEAHPDKTLRNRIVAAWNEEISEGFSHEL</sequence>
<dbReference type="KEGG" id="phao:HF685_02090"/>
<keyword evidence="2" id="KW-1185">Reference proteome</keyword>
<name>A0A6H2DIM5_9SPHN</name>
<dbReference type="Proteomes" id="UP000501600">
    <property type="component" value="Chromosome"/>
</dbReference>
<dbReference type="AlphaFoldDB" id="A0A6H2DIM5"/>